<proteinExistence type="predicted"/>
<comment type="caution">
    <text evidence="1">The sequence shown here is derived from an EMBL/GenBank/DDBJ whole genome shotgun (WGS) entry which is preliminary data.</text>
</comment>
<evidence type="ECO:0000313" key="1">
    <source>
        <dbReference type="EMBL" id="GBL91174.1"/>
    </source>
</evidence>
<reference evidence="1 2" key="1">
    <citation type="journal article" date="2019" name="Sci. Rep.">
        <title>Orb-weaving spider Araneus ventricosus genome elucidates the spidroin gene catalogue.</title>
        <authorList>
            <person name="Kono N."/>
            <person name="Nakamura H."/>
            <person name="Ohtoshi R."/>
            <person name="Moran D.A.P."/>
            <person name="Shinohara A."/>
            <person name="Yoshida Y."/>
            <person name="Fujiwara M."/>
            <person name="Mori M."/>
            <person name="Tomita M."/>
            <person name="Arakawa K."/>
        </authorList>
    </citation>
    <scope>NUCLEOTIDE SEQUENCE [LARGE SCALE GENOMIC DNA]</scope>
</reference>
<accession>A0A4Y2BJ28</accession>
<dbReference type="EMBL" id="BGPR01000077">
    <property type="protein sequence ID" value="GBL91174.1"/>
    <property type="molecule type" value="Genomic_DNA"/>
</dbReference>
<organism evidence="1 2">
    <name type="scientific">Araneus ventricosus</name>
    <name type="common">Orbweaver spider</name>
    <name type="synonym">Epeira ventricosa</name>
    <dbReference type="NCBI Taxonomy" id="182803"/>
    <lineage>
        <taxon>Eukaryota</taxon>
        <taxon>Metazoa</taxon>
        <taxon>Ecdysozoa</taxon>
        <taxon>Arthropoda</taxon>
        <taxon>Chelicerata</taxon>
        <taxon>Arachnida</taxon>
        <taxon>Araneae</taxon>
        <taxon>Araneomorphae</taxon>
        <taxon>Entelegynae</taxon>
        <taxon>Araneoidea</taxon>
        <taxon>Araneidae</taxon>
        <taxon>Araneus</taxon>
    </lineage>
</organism>
<dbReference type="AlphaFoldDB" id="A0A4Y2BJ28"/>
<keyword evidence="2" id="KW-1185">Reference proteome</keyword>
<sequence length="101" mass="11541">MPTNKAELQWNRVLNLERSGSEAERSPLGHRGPTNTLNPRFVLGFESENLQAEILLPVRHVSSTSTGRIPPLAKLFVQYQHKANTTKLHKKYNFEVTRIAY</sequence>
<protein>
    <submittedName>
        <fullName evidence="1">Uncharacterized protein</fullName>
    </submittedName>
</protein>
<name>A0A4Y2BJ28_ARAVE</name>
<evidence type="ECO:0000313" key="2">
    <source>
        <dbReference type="Proteomes" id="UP000499080"/>
    </source>
</evidence>
<gene>
    <name evidence="1" type="ORF">AVEN_195080_1</name>
</gene>
<dbReference type="Proteomes" id="UP000499080">
    <property type="component" value="Unassembled WGS sequence"/>
</dbReference>